<dbReference type="AlphaFoldDB" id="A0AA88BBT3"/>
<name>A0AA88BBT3_9BRAD</name>
<proteinExistence type="predicted"/>
<evidence type="ECO:0000313" key="2">
    <source>
        <dbReference type="Proteomes" id="UP000625079"/>
    </source>
</evidence>
<dbReference type="Proteomes" id="UP000625079">
    <property type="component" value="Unassembled WGS sequence"/>
</dbReference>
<comment type="caution">
    <text evidence="1">The sequence shown here is derived from an EMBL/GenBank/DDBJ whole genome shotgun (WGS) entry which is preliminary data.</text>
</comment>
<gene>
    <name evidence="1" type="ORF">GCM10010987_67230</name>
</gene>
<reference evidence="1" key="1">
    <citation type="journal article" date="2014" name="Int. J. Syst. Evol. Microbiol.">
        <title>Complete genome sequence of Corynebacterium casei LMG S-19264T (=DSM 44701T), isolated from a smear-ripened cheese.</title>
        <authorList>
            <consortium name="US DOE Joint Genome Institute (JGI-PGF)"/>
            <person name="Walter F."/>
            <person name="Albersmeier A."/>
            <person name="Kalinowski J."/>
            <person name="Ruckert C."/>
        </authorList>
    </citation>
    <scope>NUCLEOTIDE SEQUENCE</scope>
    <source>
        <strain evidence="1">CGMCC 1.15034</strain>
    </source>
</reference>
<evidence type="ECO:0000313" key="1">
    <source>
        <dbReference type="EMBL" id="GGI31994.1"/>
    </source>
</evidence>
<protein>
    <submittedName>
        <fullName evidence="1">Uncharacterized protein</fullName>
    </submittedName>
</protein>
<accession>A0AA88BBT3</accession>
<dbReference type="EMBL" id="BMHC01000022">
    <property type="protein sequence ID" value="GGI31994.1"/>
    <property type="molecule type" value="Genomic_DNA"/>
</dbReference>
<sequence length="78" mass="8407">MERGKLLMPLAHRKRLRGLDEAPGAFGILLDIHSFSFPRPAHGALQGTPNGIFIGFPLVALTFLNATNGRYQPALAPA</sequence>
<organism evidence="1 2">
    <name type="scientific">Bradyrhizobium guangdongense</name>
    <dbReference type="NCBI Taxonomy" id="1325090"/>
    <lineage>
        <taxon>Bacteria</taxon>
        <taxon>Pseudomonadati</taxon>
        <taxon>Pseudomonadota</taxon>
        <taxon>Alphaproteobacteria</taxon>
        <taxon>Hyphomicrobiales</taxon>
        <taxon>Nitrobacteraceae</taxon>
        <taxon>Bradyrhizobium</taxon>
    </lineage>
</organism>
<reference evidence="1" key="2">
    <citation type="submission" date="2022-12" db="EMBL/GenBank/DDBJ databases">
        <authorList>
            <person name="Sun Q."/>
            <person name="Zhou Y."/>
        </authorList>
    </citation>
    <scope>NUCLEOTIDE SEQUENCE</scope>
    <source>
        <strain evidence="1">CGMCC 1.15034</strain>
    </source>
</reference>